<dbReference type="RefSeq" id="WP_201654489.1">
    <property type="nucleotide sequence ID" value="NZ_JAEQNC010000003.1"/>
</dbReference>
<dbReference type="GO" id="GO:0006004">
    <property type="term" value="P:fucose metabolic process"/>
    <property type="evidence" value="ECO:0007669"/>
    <property type="project" value="TreeGrafter"/>
</dbReference>
<comment type="caution">
    <text evidence="4">The sequence shown here is derived from an EMBL/GenBank/DDBJ whole genome shotgun (WGS) entry which is preliminary data.</text>
</comment>
<dbReference type="PANTHER" id="PTHR31690">
    <property type="entry name" value="FUCOSE MUTAROTASE"/>
    <property type="match status" value="1"/>
</dbReference>
<dbReference type="InterPro" id="IPR050443">
    <property type="entry name" value="RbsD/FucU_mutarotase"/>
</dbReference>
<keyword evidence="5" id="KW-1185">Reference proteome</keyword>
<comment type="catalytic activity">
    <reaction evidence="1">
        <text>beta-D-ribopyranose = beta-D-ribofuranose</text>
        <dbReference type="Rhea" id="RHEA:25432"/>
        <dbReference type="ChEBI" id="CHEBI:27476"/>
        <dbReference type="ChEBI" id="CHEBI:47002"/>
        <dbReference type="EC" id="5.4.99.62"/>
    </reaction>
</comment>
<dbReference type="GO" id="GO:0062193">
    <property type="term" value="F:D-ribose pyranase activity"/>
    <property type="evidence" value="ECO:0007669"/>
    <property type="project" value="UniProtKB-EC"/>
</dbReference>
<proteinExistence type="predicted"/>
<dbReference type="SUPFAM" id="SSF102546">
    <property type="entry name" value="RbsD-like"/>
    <property type="match status" value="1"/>
</dbReference>
<evidence type="ECO:0000256" key="1">
    <source>
        <dbReference type="ARBA" id="ARBA00000223"/>
    </source>
</evidence>
<dbReference type="GO" id="GO:0036373">
    <property type="term" value="F:L-fucose mutarotase activity"/>
    <property type="evidence" value="ECO:0007669"/>
    <property type="project" value="UniProtKB-EC"/>
</dbReference>
<dbReference type="PANTHER" id="PTHR31690:SF4">
    <property type="entry name" value="FUCOSE MUTAROTASE"/>
    <property type="match status" value="1"/>
</dbReference>
<evidence type="ECO:0000256" key="3">
    <source>
        <dbReference type="ARBA" id="ARBA00036324"/>
    </source>
</evidence>
<protein>
    <submittedName>
        <fullName evidence="4">Transporter</fullName>
    </submittedName>
</protein>
<keyword evidence="2" id="KW-0413">Isomerase</keyword>
<evidence type="ECO:0000313" key="5">
    <source>
        <dbReference type="Proteomes" id="UP000633219"/>
    </source>
</evidence>
<dbReference type="GO" id="GO:0042806">
    <property type="term" value="F:fucose binding"/>
    <property type="evidence" value="ECO:0007669"/>
    <property type="project" value="TreeGrafter"/>
</dbReference>
<organism evidence="4 5">
    <name type="scientific">Rhizobium setariae</name>
    <dbReference type="NCBI Taxonomy" id="2801340"/>
    <lineage>
        <taxon>Bacteria</taxon>
        <taxon>Pseudomonadati</taxon>
        <taxon>Pseudomonadota</taxon>
        <taxon>Alphaproteobacteria</taxon>
        <taxon>Hyphomicrobiales</taxon>
        <taxon>Rhizobiaceae</taxon>
        <taxon>Rhizobium/Agrobacterium group</taxon>
        <taxon>Rhizobium</taxon>
    </lineage>
</organism>
<comment type="catalytic activity">
    <reaction evidence="3">
        <text>alpha-L-fucose = beta-L-fucose</text>
        <dbReference type="Rhea" id="RHEA:25580"/>
        <dbReference type="ChEBI" id="CHEBI:42548"/>
        <dbReference type="ChEBI" id="CHEBI:42589"/>
        <dbReference type="EC" id="5.1.3.29"/>
    </reaction>
</comment>
<dbReference type="Proteomes" id="UP000633219">
    <property type="component" value="Unassembled WGS sequence"/>
</dbReference>
<sequence>MLRGIDPVLGPELLATLRTMGHGDEIALVDGNYPGAEHARRLIRADGHDVIRVLDAILSVMPIDDFVENGIFRASVRGDLYNPDPVHKEMVATCQRWEPARTVIALEPDSFYARVRSAHAIVQTSEPRLYGNIILRKGVVHSG</sequence>
<dbReference type="AlphaFoldDB" id="A0A936YRY8"/>
<dbReference type="Gene3D" id="3.40.1650.10">
    <property type="entry name" value="RbsD-like domain"/>
    <property type="match status" value="1"/>
</dbReference>
<name>A0A936YRY8_9HYPH</name>
<dbReference type="InterPro" id="IPR023750">
    <property type="entry name" value="RbsD-like_sf"/>
</dbReference>
<dbReference type="EMBL" id="JAEQNC010000003">
    <property type="protein sequence ID" value="MBL0371517.1"/>
    <property type="molecule type" value="Genomic_DNA"/>
</dbReference>
<reference evidence="4" key="1">
    <citation type="submission" date="2021-01" db="EMBL/GenBank/DDBJ databases">
        <title>Rhizobium sp. strain KVB221 16S ribosomal RNA gene Genome sequencing and assembly.</title>
        <authorList>
            <person name="Kang M."/>
        </authorList>
    </citation>
    <scope>NUCLEOTIDE SEQUENCE</scope>
    <source>
        <strain evidence="4">KVB221</strain>
    </source>
</reference>
<evidence type="ECO:0000256" key="2">
    <source>
        <dbReference type="ARBA" id="ARBA00023235"/>
    </source>
</evidence>
<dbReference type="Pfam" id="PF05025">
    <property type="entry name" value="RbsD_FucU"/>
    <property type="match status" value="1"/>
</dbReference>
<evidence type="ECO:0000313" key="4">
    <source>
        <dbReference type="EMBL" id="MBL0371517.1"/>
    </source>
</evidence>
<accession>A0A936YRY8</accession>
<dbReference type="InterPro" id="IPR007721">
    <property type="entry name" value="RbsD_FucU"/>
</dbReference>
<gene>
    <name evidence="4" type="ORF">JJB09_05705</name>
</gene>